<reference evidence="3" key="1">
    <citation type="submission" date="2021-01" db="EMBL/GenBank/DDBJ databases">
        <authorList>
            <person name="Corre E."/>
            <person name="Pelletier E."/>
            <person name="Niang G."/>
            <person name="Scheremetjew M."/>
            <person name="Finn R."/>
            <person name="Kale V."/>
            <person name="Holt S."/>
            <person name="Cochrane G."/>
            <person name="Meng A."/>
            <person name="Brown T."/>
            <person name="Cohen L."/>
        </authorList>
    </citation>
    <scope>NUCLEOTIDE SEQUENCE</scope>
    <source>
        <strain evidence="3">379</strain>
    </source>
</reference>
<organism evidence="3">
    <name type="scientific">Emiliania huxleyi</name>
    <name type="common">Coccolithophore</name>
    <name type="synonym">Pontosphaera huxleyi</name>
    <dbReference type="NCBI Taxonomy" id="2903"/>
    <lineage>
        <taxon>Eukaryota</taxon>
        <taxon>Haptista</taxon>
        <taxon>Haptophyta</taxon>
        <taxon>Prymnesiophyceae</taxon>
        <taxon>Isochrysidales</taxon>
        <taxon>Noelaerhabdaceae</taxon>
        <taxon>Emiliania</taxon>
    </lineage>
</organism>
<evidence type="ECO:0000313" key="3">
    <source>
        <dbReference type="EMBL" id="CAE0545936.1"/>
    </source>
</evidence>
<dbReference type="Pfam" id="PF23352">
    <property type="entry name" value="IFT52_central"/>
    <property type="match status" value="1"/>
</dbReference>
<gene>
    <name evidence="3" type="ORF">EHUX00137_LOCUS15259</name>
</gene>
<feature type="domain" description="Intraflagellar transport protein 52 C-terminal" evidence="1">
    <location>
        <begin position="125"/>
        <end position="176"/>
    </location>
</feature>
<feature type="domain" description="IFT52 central" evidence="2">
    <location>
        <begin position="34"/>
        <end position="114"/>
    </location>
</feature>
<dbReference type="PANTHER" id="PTHR12969">
    <property type="entry name" value="NGD5/OSM-6/IFT52"/>
    <property type="match status" value="1"/>
</dbReference>
<proteinExistence type="predicted"/>
<accession>A0A7S3S6S7</accession>
<evidence type="ECO:0000259" key="1">
    <source>
        <dbReference type="Pfam" id="PF21178"/>
    </source>
</evidence>
<dbReference type="GO" id="GO:0060271">
    <property type="term" value="P:cilium assembly"/>
    <property type="evidence" value="ECO:0007669"/>
    <property type="project" value="TreeGrafter"/>
</dbReference>
<dbReference type="GO" id="GO:0030992">
    <property type="term" value="C:intraciliary transport particle B"/>
    <property type="evidence" value="ECO:0007669"/>
    <property type="project" value="TreeGrafter"/>
</dbReference>
<sequence length="200" mass="22752">MRWLTHADGLEMDPFDADDTDLGEYHQVPDTEALAGRVRGCLEDSEEVAQDFTTLFDDSLFCFDTSLIPEAVALYEKLDVPHEPLSLIPPQFEQPLPPLVPAVFPPSLREPPPPALDLFDLDEQFASEKVRLAHLTNKCNDGDLDYYIREAGELLGVVPQLRPEQRDARHVLSHIFKQIVAWKKLDSEDMGRFKKLNRIT</sequence>
<dbReference type="Gene3D" id="6.10.250.2800">
    <property type="match status" value="1"/>
</dbReference>
<dbReference type="InterPro" id="IPR048643">
    <property type="entry name" value="Itf52_C"/>
</dbReference>
<dbReference type="Pfam" id="PF21178">
    <property type="entry name" value="Itf52_C"/>
    <property type="match status" value="1"/>
</dbReference>
<dbReference type="InterPro" id="IPR055460">
    <property type="entry name" value="IFT52_central"/>
</dbReference>
<dbReference type="GO" id="GO:0005814">
    <property type="term" value="C:centriole"/>
    <property type="evidence" value="ECO:0007669"/>
    <property type="project" value="TreeGrafter"/>
</dbReference>
<name>A0A7S3S6S7_EMIHU</name>
<dbReference type="AlphaFoldDB" id="A0A7S3S6S7"/>
<dbReference type="InterPro" id="IPR039975">
    <property type="entry name" value="IFT52"/>
</dbReference>
<evidence type="ECO:0000259" key="2">
    <source>
        <dbReference type="Pfam" id="PF23352"/>
    </source>
</evidence>
<protein>
    <submittedName>
        <fullName evidence="3">Uncharacterized protein</fullName>
    </submittedName>
</protein>
<dbReference type="CDD" id="cd23683">
    <property type="entry name" value="IFT52_CTD"/>
    <property type="match status" value="1"/>
</dbReference>
<dbReference type="GO" id="GO:0042073">
    <property type="term" value="P:intraciliary transport"/>
    <property type="evidence" value="ECO:0007669"/>
    <property type="project" value="TreeGrafter"/>
</dbReference>
<dbReference type="GO" id="GO:0005929">
    <property type="term" value="C:cilium"/>
    <property type="evidence" value="ECO:0007669"/>
    <property type="project" value="TreeGrafter"/>
</dbReference>
<dbReference type="EMBL" id="HBIR01020123">
    <property type="protein sequence ID" value="CAE0545936.1"/>
    <property type="molecule type" value="Transcribed_RNA"/>
</dbReference>
<dbReference type="PANTHER" id="PTHR12969:SF7">
    <property type="entry name" value="INTRAFLAGELLAR TRANSPORT PROTEIN 52 HOMOLOG"/>
    <property type="match status" value="1"/>
</dbReference>